<protein>
    <recommendedName>
        <fullName evidence="7">Matrin-type domain-containing protein</fullName>
    </recommendedName>
</protein>
<evidence type="ECO:0000256" key="5">
    <source>
        <dbReference type="ARBA" id="ARBA00023242"/>
    </source>
</evidence>
<dbReference type="InterPro" id="IPR040023">
    <property type="entry name" value="WBP4"/>
</dbReference>
<keyword evidence="2" id="KW-0479">Metal-binding</keyword>
<dbReference type="GO" id="GO:0071011">
    <property type="term" value="C:precatalytic spliceosome"/>
    <property type="evidence" value="ECO:0007669"/>
    <property type="project" value="TreeGrafter"/>
</dbReference>
<dbReference type="RefSeq" id="XP_033535963.1">
    <property type="nucleotide sequence ID" value="XM_033676998.1"/>
</dbReference>
<dbReference type="PANTHER" id="PTHR13173:SF10">
    <property type="entry name" value="WW DOMAIN-BINDING PROTEIN 4"/>
    <property type="match status" value="1"/>
</dbReference>
<feature type="non-terminal residue" evidence="8">
    <location>
        <position position="132"/>
    </location>
</feature>
<reference evidence="10" key="3">
    <citation type="submission" date="2025-04" db="UniProtKB">
        <authorList>
            <consortium name="RefSeq"/>
        </authorList>
    </citation>
    <scope>IDENTIFICATION</scope>
    <source>
        <strain evidence="10">CBS 781.70</strain>
    </source>
</reference>
<proteinExistence type="predicted"/>
<evidence type="ECO:0000313" key="9">
    <source>
        <dbReference type="Proteomes" id="UP000504638"/>
    </source>
</evidence>
<reference evidence="8 10" key="1">
    <citation type="submission" date="2020-01" db="EMBL/GenBank/DDBJ databases">
        <authorList>
            <consortium name="DOE Joint Genome Institute"/>
            <person name="Haridas S."/>
            <person name="Albert R."/>
            <person name="Binder M."/>
            <person name="Bloem J."/>
            <person name="Labutti K."/>
            <person name="Salamov A."/>
            <person name="Andreopoulos B."/>
            <person name="Baker S.E."/>
            <person name="Barry K."/>
            <person name="Bills G."/>
            <person name="Bluhm B.H."/>
            <person name="Cannon C."/>
            <person name="Castanera R."/>
            <person name="Culley D.E."/>
            <person name="Daum C."/>
            <person name="Ezra D."/>
            <person name="Gonzalez J.B."/>
            <person name="Henrissat B."/>
            <person name="Kuo A."/>
            <person name="Liang C."/>
            <person name="Lipzen A."/>
            <person name="Lutzoni F."/>
            <person name="Magnuson J."/>
            <person name="Mondo S."/>
            <person name="Nolan M."/>
            <person name="Ohm R."/>
            <person name="Pangilinan J."/>
            <person name="Park H.-J."/>
            <person name="Ramirez L."/>
            <person name="Alfaro M."/>
            <person name="Sun H."/>
            <person name="Tritt A."/>
            <person name="Yoshinaga Y."/>
            <person name="Zwiers L.-H."/>
            <person name="Turgeon B.G."/>
            <person name="Goodwin S.B."/>
            <person name="Spatafora J.W."/>
            <person name="Crous P.W."/>
            <person name="Grigoriev I.V."/>
        </authorList>
    </citation>
    <scope>NUCLEOTIDE SEQUENCE</scope>
    <source>
        <strain evidence="8 10">CBS 781.70</strain>
    </source>
</reference>
<dbReference type="GO" id="GO:0000398">
    <property type="term" value="P:mRNA splicing, via spliceosome"/>
    <property type="evidence" value="ECO:0007669"/>
    <property type="project" value="InterPro"/>
</dbReference>
<evidence type="ECO:0000256" key="2">
    <source>
        <dbReference type="ARBA" id="ARBA00022723"/>
    </source>
</evidence>
<dbReference type="InterPro" id="IPR000690">
    <property type="entry name" value="Matrin/U1-C_Znf_C2H2"/>
</dbReference>
<dbReference type="SUPFAM" id="SSF57667">
    <property type="entry name" value="beta-beta-alpha zinc fingers"/>
    <property type="match status" value="1"/>
</dbReference>
<evidence type="ECO:0000259" key="7">
    <source>
        <dbReference type="PROSITE" id="PS50171"/>
    </source>
</evidence>
<dbReference type="Pfam" id="PF06220">
    <property type="entry name" value="zf-U1"/>
    <property type="match status" value="1"/>
</dbReference>
<dbReference type="PANTHER" id="PTHR13173">
    <property type="entry name" value="WW DOMAIN BINDING PROTEIN 4"/>
    <property type="match status" value="1"/>
</dbReference>
<evidence type="ECO:0000256" key="6">
    <source>
        <dbReference type="SAM" id="MobiDB-lite"/>
    </source>
</evidence>
<feature type="compositionally biased region" description="Polar residues" evidence="6">
    <location>
        <begin position="35"/>
        <end position="44"/>
    </location>
</feature>
<feature type="region of interest" description="Disordered" evidence="6">
    <location>
        <begin position="29"/>
        <end position="117"/>
    </location>
</feature>
<dbReference type="Gene3D" id="3.30.160.60">
    <property type="entry name" value="Classic Zinc Finger"/>
    <property type="match status" value="1"/>
</dbReference>
<dbReference type="GeneID" id="54417568"/>
<keyword evidence="4" id="KW-0862">Zinc</keyword>
<dbReference type="GO" id="GO:0003723">
    <property type="term" value="F:RNA binding"/>
    <property type="evidence" value="ECO:0007669"/>
    <property type="project" value="TreeGrafter"/>
</dbReference>
<dbReference type="AlphaFoldDB" id="A0A6G1G8L5"/>
<evidence type="ECO:0000256" key="1">
    <source>
        <dbReference type="ARBA" id="ARBA00004123"/>
    </source>
</evidence>
<evidence type="ECO:0000256" key="4">
    <source>
        <dbReference type="ARBA" id="ARBA00022833"/>
    </source>
</evidence>
<name>A0A6G1G8L5_9PEZI</name>
<keyword evidence="5" id="KW-0539">Nucleus</keyword>
<evidence type="ECO:0000313" key="10">
    <source>
        <dbReference type="RefSeq" id="XP_033535963.1"/>
    </source>
</evidence>
<dbReference type="GO" id="GO:0008270">
    <property type="term" value="F:zinc ion binding"/>
    <property type="evidence" value="ECO:0007669"/>
    <property type="project" value="UniProtKB-KW"/>
</dbReference>
<feature type="compositionally biased region" description="Basic and acidic residues" evidence="6">
    <location>
        <begin position="88"/>
        <end position="106"/>
    </location>
</feature>
<dbReference type="InterPro" id="IPR003604">
    <property type="entry name" value="Matrin/U1-like-C_Znf_C2H2"/>
</dbReference>
<evidence type="ECO:0000256" key="3">
    <source>
        <dbReference type="ARBA" id="ARBA00022771"/>
    </source>
</evidence>
<dbReference type="OrthoDB" id="191651at2759"/>
<gene>
    <name evidence="8 10" type="ORF">P152DRAFT_413039</name>
</gene>
<dbReference type="InterPro" id="IPR036236">
    <property type="entry name" value="Znf_C2H2_sf"/>
</dbReference>
<accession>A0A6G1G8L5</accession>
<dbReference type="EMBL" id="ML975153">
    <property type="protein sequence ID" value="KAF1814332.1"/>
    <property type="molecule type" value="Genomic_DNA"/>
</dbReference>
<feature type="domain" description="Matrin-type" evidence="7">
    <location>
        <begin position="11"/>
        <end position="42"/>
    </location>
</feature>
<keyword evidence="3" id="KW-0863">Zinc-finger</keyword>
<keyword evidence="9" id="KW-1185">Reference proteome</keyword>
<dbReference type="SMART" id="SM00451">
    <property type="entry name" value="ZnF_U1"/>
    <property type="match status" value="1"/>
</dbReference>
<organism evidence="8">
    <name type="scientific">Eremomyces bilateralis CBS 781.70</name>
    <dbReference type="NCBI Taxonomy" id="1392243"/>
    <lineage>
        <taxon>Eukaryota</taxon>
        <taxon>Fungi</taxon>
        <taxon>Dikarya</taxon>
        <taxon>Ascomycota</taxon>
        <taxon>Pezizomycotina</taxon>
        <taxon>Dothideomycetes</taxon>
        <taxon>Dothideomycetes incertae sedis</taxon>
        <taxon>Eremomycetales</taxon>
        <taxon>Eremomycetaceae</taxon>
        <taxon>Eremomyces</taxon>
    </lineage>
</organism>
<reference evidence="10" key="2">
    <citation type="submission" date="2020-04" db="EMBL/GenBank/DDBJ databases">
        <authorList>
            <consortium name="NCBI Genome Project"/>
        </authorList>
    </citation>
    <scope>NUCLEOTIDE SEQUENCE</scope>
    <source>
        <strain evidence="10">CBS 781.70</strain>
    </source>
</reference>
<feature type="compositionally biased region" description="Basic and acidic residues" evidence="6">
    <location>
        <begin position="49"/>
        <end position="67"/>
    </location>
</feature>
<dbReference type="InterPro" id="IPR013085">
    <property type="entry name" value="U1-CZ_Znf_C2H2"/>
</dbReference>
<dbReference type="PROSITE" id="PS50171">
    <property type="entry name" value="ZF_MATRIN"/>
    <property type="match status" value="1"/>
</dbReference>
<sequence length="132" mass="15128">MSEHWKSTPNYWCKFCSVYVRDTPFARRNHEATGRHQSGIQRSLKSLHRTHERDAREKDRAKSEVARLDALVSGGAPSSSKAEGVIGRTERDRERPRQATTEERKRQMAQLAEMGVAVPEEFRGEMAMAGEW</sequence>
<dbReference type="Proteomes" id="UP000504638">
    <property type="component" value="Unplaced"/>
</dbReference>
<evidence type="ECO:0000313" key="8">
    <source>
        <dbReference type="EMBL" id="KAF1814332.1"/>
    </source>
</evidence>
<comment type="subcellular location">
    <subcellularLocation>
        <location evidence="1">Nucleus</location>
    </subcellularLocation>
</comment>